<dbReference type="InterPro" id="IPR044202">
    <property type="entry name" value="LETM1/MDM38-like"/>
</dbReference>
<evidence type="ECO:0000313" key="10">
    <source>
        <dbReference type="Proteomes" id="UP000054886"/>
    </source>
</evidence>
<dbReference type="PANTHER" id="PTHR14009:SF1">
    <property type="entry name" value="MITOCHONDRIAL PROTON_CALCIUM EXCHANGER PROTEIN"/>
    <property type="match status" value="1"/>
</dbReference>
<dbReference type="Pfam" id="PF07766">
    <property type="entry name" value="LETM1_RBD"/>
    <property type="match status" value="1"/>
</dbReference>
<evidence type="ECO:0000313" key="9">
    <source>
        <dbReference type="EMBL" id="KTB12395.1"/>
    </source>
</evidence>
<comment type="subcellular location">
    <subcellularLocation>
        <location evidence="1">Mitochondrion inner membrane</location>
        <topology evidence="1">Single-pass membrane protein</topology>
    </subcellularLocation>
</comment>
<dbReference type="VEuPathDB" id="FungiDB:GW608_F01023"/>
<evidence type="ECO:0000256" key="1">
    <source>
        <dbReference type="ARBA" id="ARBA00004434"/>
    </source>
</evidence>
<evidence type="ECO:0000256" key="4">
    <source>
        <dbReference type="ARBA" id="ARBA00022989"/>
    </source>
</evidence>
<comment type="caution">
    <text evidence="9">The sequence shown here is derived from an EMBL/GenBank/DDBJ whole genome shotgun (WGS) entry which is preliminary data.</text>
</comment>
<dbReference type="GO" id="GO:0030007">
    <property type="term" value="P:intracellular potassium ion homeostasis"/>
    <property type="evidence" value="ECO:0007669"/>
    <property type="project" value="EnsemblFungi"/>
</dbReference>
<keyword evidence="3" id="KW-0999">Mitochondrion inner membrane</keyword>
<reference evidence="9 10" key="1">
    <citation type="submission" date="2015-10" db="EMBL/GenBank/DDBJ databases">
        <title>Draft genomes sequences of Candida glabrata isolates 1A, 1B, 2A, 2B, 3A and 3B.</title>
        <authorList>
            <person name="Haavelsrud O.E."/>
            <person name="Gaustad P."/>
        </authorList>
    </citation>
    <scope>NUCLEOTIDE SEQUENCE [LARGE SCALE GENOMIC DNA]</scope>
    <source>
        <strain evidence="9">910700640</strain>
    </source>
</reference>
<dbReference type="PANTHER" id="PTHR14009">
    <property type="entry name" value="LEUCINE ZIPPER-EF-HAND CONTAINING TRANSMEMBRANE PROTEIN"/>
    <property type="match status" value="1"/>
</dbReference>
<dbReference type="VEuPathDB" id="FungiDB:B1J91_F01243g"/>
<accession>A0A0W0DKR2</accession>
<dbReference type="VEuPathDB" id="FungiDB:GWK60_F01045"/>
<dbReference type="AlphaFoldDB" id="A0A0W0DKR2"/>
<dbReference type="OMA" id="MAGYELS"/>
<dbReference type="GO" id="GO:0070131">
    <property type="term" value="P:positive regulation of mitochondrial translation"/>
    <property type="evidence" value="ECO:0007669"/>
    <property type="project" value="EnsemblFungi"/>
</dbReference>
<keyword evidence="5" id="KW-0496">Mitochondrion</keyword>
<dbReference type="GO" id="GO:0006813">
    <property type="term" value="P:potassium ion transport"/>
    <property type="evidence" value="ECO:0007669"/>
    <property type="project" value="EnsemblFungi"/>
</dbReference>
<evidence type="ECO:0000256" key="8">
    <source>
        <dbReference type="SAM" id="Phobius"/>
    </source>
</evidence>
<gene>
    <name evidence="9" type="ORF">AO440_001155</name>
</gene>
<evidence type="ECO:0000256" key="5">
    <source>
        <dbReference type="ARBA" id="ARBA00023128"/>
    </source>
</evidence>
<evidence type="ECO:0000256" key="6">
    <source>
        <dbReference type="ARBA" id="ARBA00023136"/>
    </source>
</evidence>
<evidence type="ECO:0000256" key="7">
    <source>
        <dbReference type="SAM" id="MobiDB-lite"/>
    </source>
</evidence>
<dbReference type="GO" id="GO:0005743">
    <property type="term" value="C:mitochondrial inner membrane"/>
    <property type="evidence" value="ECO:0007669"/>
    <property type="project" value="UniProtKB-SubCell"/>
</dbReference>
<dbReference type="PROSITE" id="PS51758">
    <property type="entry name" value="LETM1_RBD"/>
    <property type="match status" value="1"/>
</dbReference>
<keyword evidence="4 8" id="KW-1133">Transmembrane helix</keyword>
<dbReference type="GO" id="GO:0032979">
    <property type="term" value="P:protein insertion into mitochondrial inner membrane from matrix"/>
    <property type="evidence" value="ECO:0007669"/>
    <property type="project" value="EnsemblFungi"/>
</dbReference>
<dbReference type="GO" id="GO:0097177">
    <property type="term" value="F:mitochondrial ribosome binding"/>
    <property type="evidence" value="ECO:0007669"/>
    <property type="project" value="EnsemblFungi"/>
</dbReference>
<keyword evidence="6 8" id="KW-0472">Membrane</keyword>
<dbReference type="OrthoDB" id="275278at2759"/>
<dbReference type="VEuPathDB" id="FungiDB:GVI51_F01045"/>
<organism evidence="9 10">
    <name type="scientific">Candida glabrata</name>
    <name type="common">Yeast</name>
    <name type="synonym">Torulopsis glabrata</name>
    <dbReference type="NCBI Taxonomy" id="5478"/>
    <lineage>
        <taxon>Eukaryota</taxon>
        <taxon>Fungi</taxon>
        <taxon>Dikarya</taxon>
        <taxon>Ascomycota</taxon>
        <taxon>Saccharomycotina</taxon>
        <taxon>Saccharomycetes</taxon>
        <taxon>Saccharomycetales</taxon>
        <taxon>Saccharomycetaceae</taxon>
        <taxon>Nakaseomyces</taxon>
    </lineage>
</organism>
<name>A0A0W0DKR2_CANGB</name>
<feature type="compositionally biased region" description="Basic and acidic residues" evidence="7">
    <location>
        <begin position="453"/>
        <end position="468"/>
    </location>
</feature>
<evidence type="ECO:0000256" key="3">
    <source>
        <dbReference type="ARBA" id="ARBA00022792"/>
    </source>
</evidence>
<dbReference type="PhylomeDB" id="A0A0W0DKR2"/>
<dbReference type="VEuPathDB" id="FungiDB:CAGL0F01243g"/>
<dbReference type="EMBL" id="LLZZ01000022">
    <property type="protein sequence ID" value="KTB12395.1"/>
    <property type="molecule type" value="Genomic_DNA"/>
</dbReference>
<sequence>MMISTVLRVRAPVYASVCAPRTIAIGYRRFYSDKKLDAVKKAPETKVKEKEPLWDRVKHEVKHYVNGTKLLGYELKISTKLLAKSMQGYELTRRERNQLKRTVGDIFRLVPFSAFVIIPFAELLLPVALKLFPNLLPSTYESTSDKQSKRKKLIEIRQNTSEFLHKTLEESQFISYKNIENEEKKKTFLNFFQKLYALKESNKSTGPIIFTHQEIVTIAKMFKNDTVLDNLSRPQLAAMCKFMSIRPFGNDPMLRYQIRYKLKSIMEDDKTIDYEGVKSLTPEELYQACVSRGMKAYGVSKEDQIDNLKVWLDLRLRKKIPSVLMVLSSTFTFGGPQQSRSEDSSCSLHLTATEPEVSEDGKCLIFEGEKSNYEKLLDLYYDGILQVLSSIPDPVYNVAKLDLNEVVKPVETISEVESVAEEGPSKQEESIAKELREIAKEVAEEPTLSNSAKETREVEVDMENKASEEAGLAEGSSKKDDNEFKLNVLKEQEELIKKEQEEAEARATRESVSDDITLDEEEEVSQPPVPLDQAAKTSITKKN</sequence>
<proteinExistence type="predicted"/>
<evidence type="ECO:0000256" key="2">
    <source>
        <dbReference type="ARBA" id="ARBA00022692"/>
    </source>
</evidence>
<protein>
    <submittedName>
        <fullName evidence="9">Mitochondrial distribution and morphology protein 38</fullName>
    </submittedName>
</protein>
<feature type="compositionally biased region" description="Basic and acidic residues" evidence="7">
    <location>
        <begin position="476"/>
        <end position="512"/>
    </location>
</feature>
<keyword evidence="2 8" id="KW-0812">Transmembrane</keyword>
<dbReference type="Proteomes" id="UP000054886">
    <property type="component" value="Unassembled WGS sequence"/>
</dbReference>
<dbReference type="InterPro" id="IPR033122">
    <property type="entry name" value="LETM1-like_RBD"/>
</dbReference>
<dbReference type="GO" id="GO:1902600">
    <property type="term" value="P:proton transmembrane transport"/>
    <property type="evidence" value="ECO:0007669"/>
    <property type="project" value="EnsemblFungi"/>
</dbReference>
<feature type="transmembrane region" description="Helical" evidence="8">
    <location>
        <begin position="106"/>
        <end position="129"/>
    </location>
</feature>
<feature type="region of interest" description="Disordered" evidence="7">
    <location>
        <begin position="442"/>
        <end position="543"/>
    </location>
</feature>